<evidence type="ECO:0000256" key="1">
    <source>
        <dbReference type="RuleBase" id="RU362114"/>
    </source>
</evidence>
<organism evidence="3 4">
    <name type="scientific">Diploptera punctata</name>
    <name type="common">Pacific beetle cockroach</name>
    <dbReference type="NCBI Taxonomy" id="6984"/>
    <lineage>
        <taxon>Eukaryota</taxon>
        <taxon>Metazoa</taxon>
        <taxon>Ecdysozoa</taxon>
        <taxon>Arthropoda</taxon>
        <taxon>Hexapoda</taxon>
        <taxon>Insecta</taxon>
        <taxon>Pterygota</taxon>
        <taxon>Neoptera</taxon>
        <taxon>Polyneoptera</taxon>
        <taxon>Dictyoptera</taxon>
        <taxon>Blattodea</taxon>
        <taxon>Blaberoidea</taxon>
        <taxon>Blaberidae</taxon>
        <taxon>Diplopterinae</taxon>
        <taxon>Diploptera</taxon>
    </lineage>
</organism>
<sequence length="152" mass="17848">MRNTGFLLLFSGLYELKKEEYFSRYGRVNEEKLFHATGYLNVASILQENFDWRRCNRTKFGQGISFSSDAYYANKHCNKNNPDDRAMICAKVLVSEECEGFENLLLPLSCDTSTGNNDRVKVKFYDNEFYPAYVARYTNPNTVNKCRRFHRK</sequence>
<evidence type="ECO:0000313" key="4">
    <source>
        <dbReference type="Proteomes" id="UP001233999"/>
    </source>
</evidence>
<dbReference type="GO" id="GO:0005634">
    <property type="term" value="C:nucleus"/>
    <property type="evidence" value="ECO:0007669"/>
    <property type="project" value="TreeGrafter"/>
</dbReference>
<keyword evidence="1" id="KW-0808">Transferase</keyword>
<dbReference type="PROSITE" id="PS51059">
    <property type="entry name" value="PARP_CATALYTIC"/>
    <property type="match status" value="1"/>
</dbReference>
<dbReference type="EC" id="2.4.2.-" evidence="1"/>
<dbReference type="Proteomes" id="UP001233999">
    <property type="component" value="Unassembled WGS sequence"/>
</dbReference>
<dbReference type="Pfam" id="PF00644">
    <property type="entry name" value="PARP"/>
    <property type="match status" value="1"/>
</dbReference>
<dbReference type="Gene3D" id="3.90.228.10">
    <property type="match status" value="1"/>
</dbReference>
<dbReference type="GO" id="GO:1990404">
    <property type="term" value="F:NAD+-protein mono-ADP-ribosyltransferase activity"/>
    <property type="evidence" value="ECO:0007669"/>
    <property type="project" value="TreeGrafter"/>
</dbReference>
<keyword evidence="1" id="KW-0520">NAD</keyword>
<dbReference type="AlphaFoldDB" id="A0AAD8E9N3"/>
<protein>
    <recommendedName>
        <fullName evidence="1">Poly [ADP-ribose] polymerase</fullName>
        <shortName evidence="1">PARP</shortName>
        <ecNumber evidence="1">2.4.2.-</ecNumber>
    </recommendedName>
</protein>
<dbReference type="SUPFAM" id="SSF56399">
    <property type="entry name" value="ADP-ribosylation"/>
    <property type="match status" value="1"/>
</dbReference>
<evidence type="ECO:0000313" key="3">
    <source>
        <dbReference type="EMBL" id="KAJ9582460.1"/>
    </source>
</evidence>
<dbReference type="InterPro" id="IPR051712">
    <property type="entry name" value="ARTD-AVP"/>
</dbReference>
<evidence type="ECO:0000259" key="2">
    <source>
        <dbReference type="PROSITE" id="PS51059"/>
    </source>
</evidence>
<feature type="domain" description="PARP catalytic" evidence="2">
    <location>
        <begin position="1"/>
        <end position="152"/>
    </location>
</feature>
<comment type="caution">
    <text evidence="3">The sequence shown here is derived from an EMBL/GenBank/DDBJ whole genome shotgun (WGS) entry which is preliminary data.</text>
</comment>
<keyword evidence="4" id="KW-1185">Reference proteome</keyword>
<dbReference type="PANTHER" id="PTHR45740">
    <property type="entry name" value="POLY [ADP-RIBOSE] POLYMERASE"/>
    <property type="match status" value="1"/>
</dbReference>
<dbReference type="GO" id="GO:0003950">
    <property type="term" value="F:NAD+ poly-ADP-ribosyltransferase activity"/>
    <property type="evidence" value="ECO:0007669"/>
    <property type="project" value="UniProtKB-UniRule"/>
</dbReference>
<accession>A0AAD8E9N3</accession>
<name>A0AAD8E9N3_DIPPU</name>
<dbReference type="EMBL" id="JASPKZ010007797">
    <property type="protein sequence ID" value="KAJ9582460.1"/>
    <property type="molecule type" value="Genomic_DNA"/>
</dbReference>
<reference evidence="3" key="2">
    <citation type="submission" date="2023-05" db="EMBL/GenBank/DDBJ databases">
        <authorList>
            <person name="Fouks B."/>
        </authorList>
    </citation>
    <scope>NUCLEOTIDE SEQUENCE</scope>
    <source>
        <strain evidence="3">Stay&amp;Tobe</strain>
        <tissue evidence="3">Testes</tissue>
    </source>
</reference>
<dbReference type="PANTHER" id="PTHR45740:SF2">
    <property type="entry name" value="POLY [ADP-RIBOSE] POLYMERASE"/>
    <property type="match status" value="1"/>
</dbReference>
<keyword evidence="1" id="KW-0328">Glycosyltransferase</keyword>
<gene>
    <name evidence="3" type="ORF">L9F63_003153</name>
</gene>
<reference evidence="3" key="1">
    <citation type="journal article" date="2023" name="IScience">
        <title>Live-bearing cockroach genome reveals convergent evolutionary mechanisms linked to viviparity in insects and beyond.</title>
        <authorList>
            <person name="Fouks B."/>
            <person name="Harrison M.C."/>
            <person name="Mikhailova A.A."/>
            <person name="Marchal E."/>
            <person name="English S."/>
            <person name="Carruthers M."/>
            <person name="Jennings E.C."/>
            <person name="Chiamaka E.L."/>
            <person name="Frigard R.A."/>
            <person name="Pippel M."/>
            <person name="Attardo G.M."/>
            <person name="Benoit J.B."/>
            <person name="Bornberg-Bauer E."/>
            <person name="Tobe S.S."/>
        </authorList>
    </citation>
    <scope>NUCLEOTIDE SEQUENCE</scope>
    <source>
        <strain evidence="3">Stay&amp;Tobe</strain>
    </source>
</reference>
<dbReference type="InterPro" id="IPR012317">
    <property type="entry name" value="Poly(ADP-ribose)pol_cat_dom"/>
</dbReference>
<proteinExistence type="predicted"/>